<dbReference type="EMBL" id="JBGUBD010000007">
    <property type="protein sequence ID" value="MFA9479211.1"/>
    <property type="molecule type" value="Genomic_DNA"/>
</dbReference>
<sequence length="344" mass="38526">MAHPQIENADQLHTPAGTAAELGYRMPAEWEPHAAVWLTPPHNVETWPVVMEKAIAQYDAWVDAMRKAVPVSTTQELNIPTNDSWIRDYGPIFVVHRDLGLACHDFQFNGWGNKYEHRDYDDVVPQHIARQLHLPIWIHDLVLEGGSIEVNGRGTVLTTEQCLLNENRNPHLTREQIETKLHETLGTTHVIWLPGGIEGDDTDGHIDDIARFINPDTVAALRAPQHHPDHDTLEQNWQVLQQARDQGNRKLNLIELPVPETITFDYPADRFGPGGPAPLPASYANFLITNGSVFVPTFGQPNDELALRTLDDAMPEHIITPVRSEWLVVGLGALHCLSQQQPAG</sequence>
<dbReference type="RefSeq" id="WP_425346137.1">
    <property type="nucleotide sequence ID" value="NZ_JBGUBD010000007.1"/>
</dbReference>
<evidence type="ECO:0000313" key="2">
    <source>
        <dbReference type="EMBL" id="MFA9479211.1"/>
    </source>
</evidence>
<name>A0ABV4U6P7_9BACT</name>
<keyword evidence="1" id="KW-0378">Hydrolase</keyword>
<proteinExistence type="predicted"/>
<dbReference type="InterPro" id="IPR007466">
    <property type="entry name" value="Peptidyl-Arg-deiminase_porph"/>
</dbReference>
<accession>A0ABV4U6P7</accession>
<dbReference type="PANTHER" id="PTHR31377:SF0">
    <property type="entry name" value="AGMATINE DEIMINASE-RELATED"/>
    <property type="match status" value="1"/>
</dbReference>
<dbReference type="PANTHER" id="PTHR31377">
    <property type="entry name" value="AGMATINE DEIMINASE-RELATED"/>
    <property type="match status" value="1"/>
</dbReference>
<reference evidence="2 3" key="1">
    <citation type="submission" date="2024-08" db="EMBL/GenBank/DDBJ databases">
        <title>Whole-genome sequencing of halo(alkali)philic microorganisms from hypersaline lakes.</title>
        <authorList>
            <person name="Sorokin D.Y."/>
            <person name="Merkel A.Y."/>
            <person name="Messina E."/>
            <person name="Yakimov M."/>
        </authorList>
    </citation>
    <scope>NUCLEOTIDE SEQUENCE [LARGE SCALE GENOMIC DNA]</scope>
    <source>
        <strain evidence="2 3">AB-hyl4</strain>
    </source>
</reference>
<dbReference type="Proteomes" id="UP001575105">
    <property type="component" value="Unassembled WGS sequence"/>
</dbReference>
<dbReference type="Gene3D" id="3.75.10.10">
    <property type="entry name" value="L-arginine/glycine Amidinotransferase, Chain A"/>
    <property type="match status" value="1"/>
</dbReference>
<organism evidence="2 3">
    <name type="scientific">Natronomicrosphaera hydrolytica</name>
    <dbReference type="NCBI Taxonomy" id="3242702"/>
    <lineage>
        <taxon>Bacteria</taxon>
        <taxon>Pseudomonadati</taxon>
        <taxon>Planctomycetota</taxon>
        <taxon>Phycisphaerae</taxon>
        <taxon>Phycisphaerales</taxon>
        <taxon>Phycisphaeraceae</taxon>
        <taxon>Natronomicrosphaera</taxon>
    </lineage>
</organism>
<gene>
    <name evidence="2" type="ORF">ACERK3_13045</name>
</gene>
<dbReference type="Pfam" id="PF04371">
    <property type="entry name" value="PAD_porph"/>
    <property type="match status" value="1"/>
</dbReference>
<keyword evidence="3" id="KW-1185">Reference proteome</keyword>
<protein>
    <submittedName>
        <fullName evidence="2">Agmatine deiminase family protein</fullName>
    </submittedName>
</protein>
<dbReference type="SUPFAM" id="SSF55909">
    <property type="entry name" value="Pentein"/>
    <property type="match status" value="1"/>
</dbReference>
<evidence type="ECO:0000256" key="1">
    <source>
        <dbReference type="ARBA" id="ARBA00022801"/>
    </source>
</evidence>
<comment type="caution">
    <text evidence="2">The sequence shown here is derived from an EMBL/GenBank/DDBJ whole genome shotgun (WGS) entry which is preliminary data.</text>
</comment>
<evidence type="ECO:0000313" key="3">
    <source>
        <dbReference type="Proteomes" id="UP001575105"/>
    </source>
</evidence>